<evidence type="ECO:0000259" key="2">
    <source>
        <dbReference type="Pfam" id="PF19054"/>
    </source>
</evidence>
<evidence type="ECO:0000256" key="1">
    <source>
        <dbReference type="SAM" id="MobiDB-lite"/>
    </source>
</evidence>
<reference evidence="4" key="1">
    <citation type="journal article" date="2008" name="J. Bacteriol.">
        <title>Genome sequence of the streptomycin-producing microorganism Streptomyces griseus IFO 13350.</title>
        <authorList>
            <person name="Ohnishi Y."/>
            <person name="Ishikawa J."/>
            <person name="Hara H."/>
            <person name="Suzuki H."/>
            <person name="Ikenoya M."/>
            <person name="Ikeda H."/>
            <person name="Yamashita A."/>
            <person name="Hattori M."/>
            <person name="Horinouchi S."/>
        </authorList>
    </citation>
    <scope>NUCLEOTIDE SEQUENCE [LARGE SCALE GENOMIC DNA]</scope>
    <source>
        <strain evidence="4">JCM 4626 / NBRC 13350</strain>
    </source>
</reference>
<dbReference type="Proteomes" id="UP000001685">
    <property type="component" value="Chromosome"/>
</dbReference>
<feature type="domain" description="DUF5753" evidence="2">
    <location>
        <begin position="3"/>
        <end position="94"/>
    </location>
</feature>
<gene>
    <name evidence="3" type="ordered locus">SGR_3393</name>
</gene>
<evidence type="ECO:0000313" key="4">
    <source>
        <dbReference type="Proteomes" id="UP000001685"/>
    </source>
</evidence>
<proteinExistence type="predicted"/>
<protein>
    <recommendedName>
        <fullName evidence="2">DUF5753 domain-containing protein</fullName>
    </recommendedName>
</protein>
<name>B1VMB2_STRGG</name>
<sequence length="123" mass="13986">MRAARERRDAGRVGTGARQRDRIIDESVLYRVIGDEEIMREQLLPLAQRAGRRHVTLLVLPLDSGTYGECAGDRGSMNLVETPAHEHLVHLEPTGREHADQRPGRGEHRGRRGRHLPPRRPRP</sequence>
<organism evidence="3 4">
    <name type="scientific">Streptomyces griseus subsp. griseus (strain JCM 4626 / CBS 651.72 / NBRC 13350 / KCC S-0626 / ISP 5235)</name>
    <dbReference type="NCBI Taxonomy" id="455632"/>
    <lineage>
        <taxon>Bacteria</taxon>
        <taxon>Bacillati</taxon>
        <taxon>Actinomycetota</taxon>
        <taxon>Actinomycetes</taxon>
        <taxon>Kitasatosporales</taxon>
        <taxon>Streptomycetaceae</taxon>
        <taxon>Streptomyces</taxon>
    </lineage>
</organism>
<feature type="compositionally biased region" description="Basic residues" evidence="1">
    <location>
        <begin position="108"/>
        <end position="123"/>
    </location>
</feature>
<accession>B1VMB2</accession>
<feature type="region of interest" description="Disordered" evidence="1">
    <location>
        <begin position="89"/>
        <end position="123"/>
    </location>
</feature>
<evidence type="ECO:0000313" key="3">
    <source>
        <dbReference type="EMBL" id="BAG20222.1"/>
    </source>
</evidence>
<dbReference type="KEGG" id="sgr:SGR_3393"/>
<dbReference type="AlphaFoldDB" id="B1VMB2"/>
<dbReference type="InterPro" id="IPR043917">
    <property type="entry name" value="DUF5753"/>
</dbReference>
<feature type="compositionally biased region" description="Basic and acidic residues" evidence="1">
    <location>
        <begin position="89"/>
        <end position="107"/>
    </location>
</feature>
<dbReference type="EMBL" id="AP009493">
    <property type="protein sequence ID" value="BAG20222.1"/>
    <property type="molecule type" value="Genomic_DNA"/>
</dbReference>
<dbReference type="HOGENOM" id="CLU_2013955_0_0_11"/>
<dbReference type="Pfam" id="PF19054">
    <property type="entry name" value="DUF5753"/>
    <property type="match status" value="1"/>
</dbReference>